<dbReference type="RefSeq" id="WP_353944270.1">
    <property type="nucleotide sequence ID" value="NZ_CP159534.1"/>
</dbReference>
<evidence type="ECO:0000256" key="1">
    <source>
        <dbReference type="SAM" id="MobiDB-lite"/>
    </source>
</evidence>
<evidence type="ECO:0000313" key="2">
    <source>
        <dbReference type="EMBL" id="XCJ72750.1"/>
    </source>
</evidence>
<feature type="region of interest" description="Disordered" evidence="1">
    <location>
        <begin position="1"/>
        <end position="42"/>
    </location>
</feature>
<organism evidence="2">
    <name type="scientific">Streptomyces tabacisoli</name>
    <dbReference type="NCBI Taxonomy" id="3156398"/>
    <lineage>
        <taxon>Bacteria</taxon>
        <taxon>Bacillati</taxon>
        <taxon>Actinomycetota</taxon>
        <taxon>Actinomycetes</taxon>
        <taxon>Kitasatosporales</taxon>
        <taxon>Streptomycetaceae</taxon>
        <taxon>Streptomyces</taxon>
    </lineage>
</organism>
<dbReference type="AlphaFoldDB" id="A0AAU8IXH8"/>
<gene>
    <name evidence="2" type="ORF">ABII15_23530</name>
</gene>
<sequence length="121" mass="12834">MTANDEPSVSIGDVHGSTFAIGSHARAESHTHAAPQGDDESMRELLEAVRELRADLTRLREDAGLRALDAELAETEGELVRTGSAPANRLERLRALLGDSQAVLSLFTSAGTVAAMLGNLR</sequence>
<proteinExistence type="predicted"/>
<accession>A0AAU8IXH8</accession>
<dbReference type="EMBL" id="CP159534">
    <property type="protein sequence ID" value="XCJ72750.1"/>
    <property type="molecule type" value="Genomic_DNA"/>
</dbReference>
<protein>
    <submittedName>
        <fullName evidence="2">Uncharacterized protein</fullName>
    </submittedName>
</protein>
<dbReference type="KEGG" id="stac:ABII15_23530"/>
<reference evidence="2" key="1">
    <citation type="submission" date="2024-06" db="EMBL/GenBank/DDBJ databases">
        <title>Streptomyces sp. strain HUAS MG91 genome sequences.</title>
        <authorList>
            <person name="Mo P."/>
        </authorList>
    </citation>
    <scope>NUCLEOTIDE SEQUENCE</scope>
    <source>
        <strain evidence="2">HUAS MG91</strain>
    </source>
</reference>
<name>A0AAU8IXH8_9ACTN</name>